<dbReference type="OMA" id="RMEYQCH"/>
<evidence type="ECO:0000313" key="8">
    <source>
        <dbReference type="Proteomes" id="UP000006591"/>
    </source>
</evidence>
<accession>A0A0E0J4P6</accession>
<dbReference type="InterPro" id="IPR001611">
    <property type="entry name" value="Leu-rich_rpt"/>
</dbReference>
<dbReference type="GO" id="GO:0043531">
    <property type="term" value="F:ADP binding"/>
    <property type="evidence" value="ECO:0007669"/>
    <property type="project" value="InterPro"/>
</dbReference>
<evidence type="ECO:0000259" key="4">
    <source>
        <dbReference type="Pfam" id="PF00931"/>
    </source>
</evidence>
<dbReference type="Pfam" id="PF23598">
    <property type="entry name" value="LRR_14"/>
    <property type="match status" value="1"/>
</dbReference>
<evidence type="ECO:0000256" key="3">
    <source>
        <dbReference type="ARBA" id="ARBA00022821"/>
    </source>
</evidence>
<feature type="domain" description="NB-ARC" evidence="4">
    <location>
        <begin position="224"/>
        <end position="293"/>
    </location>
</feature>
<reference evidence="7" key="2">
    <citation type="submission" date="2018-04" db="EMBL/GenBank/DDBJ databases">
        <title>OnivRS2 (Oryza nivara Reference Sequence Version 2).</title>
        <authorList>
            <person name="Zhang J."/>
            <person name="Kudrna D."/>
            <person name="Lee S."/>
            <person name="Talag J."/>
            <person name="Rajasekar S."/>
            <person name="Welchert J."/>
            <person name="Hsing Y.-I."/>
            <person name="Wing R.A."/>
        </authorList>
    </citation>
    <scope>NUCLEOTIDE SEQUENCE [LARGE SCALE GENOMIC DNA]</scope>
    <source>
        <strain evidence="7">SL10</strain>
    </source>
</reference>
<name>A0A0E0J4P6_ORYNI</name>
<dbReference type="InterPro" id="IPR002182">
    <property type="entry name" value="NB-ARC"/>
</dbReference>
<keyword evidence="2" id="KW-0677">Repeat</keyword>
<dbReference type="Gene3D" id="1.10.10.10">
    <property type="entry name" value="Winged helix-like DNA-binding domain superfamily/Winged helix DNA-binding domain"/>
    <property type="match status" value="1"/>
</dbReference>
<evidence type="ECO:0000259" key="6">
    <source>
        <dbReference type="Pfam" id="PF25019"/>
    </source>
</evidence>
<organism evidence="7">
    <name type="scientific">Oryza nivara</name>
    <name type="common">Indian wild rice</name>
    <name type="synonym">Oryza sativa f. spontanea</name>
    <dbReference type="NCBI Taxonomy" id="4536"/>
    <lineage>
        <taxon>Eukaryota</taxon>
        <taxon>Viridiplantae</taxon>
        <taxon>Streptophyta</taxon>
        <taxon>Embryophyta</taxon>
        <taxon>Tracheophyta</taxon>
        <taxon>Spermatophyta</taxon>
        <taxon>Magnoliopsida</taxon>
        <taxon>Liliopsida</taxon>
        <taxon>Poales</taxon>
        <taxon>Poaceae</taxon>
        <taxon>BOP clade</taxon>
        <taxon>Oryzoideae</taxon>
        <taxon>Oryzeae</taxon>
        <taxon>Oryzinae</taxon>
        <taxon>Oryza</taxon>
    </lineage>
</organism>
<dbReference type="SUPFAM" id="SSF52540">
    <property type="entry name" value="P-loop containing nucleoside triphosphate hydrolases"/>
    <property type="match status" value="2"/>
</dbReference>
<evidence type="ECO:0000313" key="7">
    <source>
        <dbReference type="EnsemblPlants" id="ONIVA11G20850.1"/>
    </source>
</evidence>
<dbReference type="Pfam" id="PF13855">
    <property type="entry name" value="LRR_8"/>
    <property type="match status" value="1"/>
</dbReference>
<keyword evidence="8" id="KW-1185">Reference proteome</keyword>
<dbReference type="Pfam" id="PF25019">
    <property type="entry name" value="LRR_R13L1-DRL21"/>
    <property type="match status" value="2"/>
</dbReference>
<dbReference type="InterPro" id="IPR027417">
    <property type="entry name" value="P-loop_NTPase"/>
</dbReference>
<dbReference type="eggNOG" id="KOG4658">
    <property type="taxonomic scope" value="Eukaryota"/>
</dbReference>
<keyword evidence="3" id="KW-0611">Plant defense</keyword>
<dbReference type="SUPFAM" id="SSF52047">
    <property type="entry name" value="RNI-like"/>
    <property type="match status" value="1"/>
</dbReference>
<dbReference type="Gene3D" id="3.80.10.10">
    <property type="entry name" value="Ribonuclease Inhibitor"/>
    <property type="match status" value="4"/>
</dbReference>
<evidence type="ECO:0000259" key="5">
    <source>
        <dbReference type="Pfam" id="PF23598"/>
    </source>
</evidence>
<dbReference type="InterPro" id="IPR036388">
    <property type="entry name" value="WH-like_DNA-bd_sf"/>
</dbReference>
<dbReference type="PANTHER" id="PTHR47186:SF38">
    <property type="entry name" value="NB-ARC DOMAIN-CONTAINING PROTEIN"/>
    <property type="match status" value="1"/>
</dbReference>
<dbReference type="GO" id="GO:0006952">
    <property type="term" value="P:defense response"/>
    <property type="evidence" value="ECO:0007669"/>
    <property type="project" value="UniProtKB-KW"/>
</dbReference>
<dbReference type="InterPro" id="IPR056789">
    <property type="entry name" value="LRR_R13L1-DRL21"/>
</dbReference>
<dbReference type="SUPFAM" id="SSF52058">
    <property type="entry name" value="L domain-like"/>
    <property type="match status" value="3"/>
</dbReference>
<dbReference type="Pfam" id="PF00931">
    <property type="entry name" value="NB-ARC"/>
    <property type="match status" value="2"/>
</dbReference>
<dbReference type="HOGENOM" id="CLU_231659_0_0_1"/>
<proteinExistence type="predicted"/>
<dbReference type="InterPro" id="IPR003591">
    <property type="entry name" value="Leu-rich_rpt_typical-subtyp"/>
</dbReference>
<dbReference type="SMART" id="SM00369">
    <property type="entry name" value="LRR_TYP"/>
    <property type="match status" value="5"/>
</dbReference>
<dbReference type="Gramene" id="ONIVA11G20850.1">
    <property type="protein sequence ID" value="ONIVA11G20850.1"/>
    <property type="gene ID" value="ONIVA11G20850"/>
</dbReference>
<evidence type="ECO:0008006" key="9">
    <source>
        <dbReference type="Google" id="ProtNLM"/>
    </source>
</evidence>
<keyword evidence="1" id="KW-0433">Leucine-rich repeat</keyword>
<sequence length="2233" mass="254753">MATELLRVIDMLRTTRMEEQGELLGIRSLLEKLRSITVELDEISPPSVAYRIKIESIDLRGKLEIVLSYHIRAETWHEVPAIFLKKKIFCRMTIRSLCQSLQNFTKIADDVKKGFVHSLVRCDSTKHAIHAKTNGNSVQYPIEGRSELVDKMTRVLLADRANEEELPMVFLIVGGPGMGKTHLAQALYKDARVRGKFNRQRWVNFKDAANMSLGFLNGTQHESSYLIVLDDVWYENAQEWDNLIKDLPSKGATILTTRSTAVSSRLATMPTCKPYYLPALQQEFSYSCLEWVASQSGHYPTELYEVCRVVVEQCDGVPLLLKHACDFFSTSAIELWEEFTIQDFLMVQQVKSHQLQLMRKFWQRLFDSDLQQDWLSKQNEVLESALVSFRRLTSGLRNCLLYCSMFPLDYIFDVEELADRLAAQGFIPPMETFAQWRTFLQPLLDDCFYPEQEYDHGVKPMYRMHRIFHMYVKYIEREFNSIVIADQGNSISVQNSIGHVGAQGPMYIMKPIHKIHGIFNLCTQCMERKFITIIINYIEDQDESIVQNSIRHVSLIVGPSTEPIPVQFLRLKDLRTLILLPAGQKNMSDKKCEIKEIPQVLWQSNRNLEVLSLHGTKIRKFPHKIELLHYLRYMDLSWTDIRIIPSSISKLQFLQTLKLSHCEKLQKLHDNTSKLFRLQKFDLEGCHYLVQLPLHLSKMKSLECLNILECSSLTRMPCGISRLTNLQSLLGYVTTHNDGCSISELQSLANLQNLCLEGLEKVIDHSEARDSNLRDIVKLESLVLRWNVASENTSLTAEQVLECLQPNKGLKTLEIVAYEGEKLPSWLMSTEPYLNSLVEIRMINIRACRSLPPLGLLPCLRIAEISGAEAITCIDDSFYGSKGIFYSLEKLTFSHMRNLTEWKQAHTEDVFPRLAEVTIIQCPKLTALHVVLRSVKKLNLWMNINSLFNSKGGLRGVAESLRHVSISFCEELRASSDCMGLQDLGCLKRLEICGCDEMTHLPQGLKHLLSMRSLTIDNCSKLESLPDWLENLPYLRVIRLSGCSVLCSVPEGMQQRGGIEIYVEGCPNFPTQPSGQSVTKRVKKGLSFEIAPNLWSILPPPLLFVDLWSLPKSHDGGGGGAMDVAVDLQRVMDMLSSTRMEYQCHLLGLDALLGEVRDAFLGFSSLVTDIIGRRGEYLLSDARVSLAHLRGELEAIQGRLARAGAWYQVPTRSITNLLFRRAATRQLRRLMLDLSAIRGDLLPSVPRLNTPLDNFDPAGTWTDDVDSGDVRTPMVGRSELAEKMLQRILLAAADDDGPLVLPIVGGPGTGKTHLARFIFNDERINKAFQVRHWVHLSPNFDLSKAAITSRWIDREDDCSYLQRVIFGVLRGGVDYLLVLDNVWNARQDHPWPEWDALLLAFPPNGKILLTTRTPSIIPRTAAVVRTTDPYFLQPLDQESSEQVMYQYLSPHHEHGIKLVEKCAGVPLLLEYTSFCMLNRYQLNLIRWERVLEGFWSIQQQEEVTDIFQRAYASYQHLPSDLRNCFLFCSLFPSEFNFNAEELADLLAAEGFIPSTVSEAQRIRFLQQFLDECFYPVQEYEHGGRHMFRMHKILHIFVQYADRVSSSIIRVGHSNAVQNDILSLFQKKIDILSPRNASLLVRPSTESLPIDMSKMKMLKTLILLQEMKMCSSVQQCEIKDIPQELCQTLQHLEVLSLEATKIRKLPNKFERLFHLRYLNLSGTDIEFLPSSISKLQLLHTLKLSHCKRLQKLHQNTCRLARLQKLDLEGCQSLTELPQNICKIKSLEFLSVLGCASLIRIPHRMGHLTNLQTLLGYVVSNSNGAMMSELQPLAHLHRLSLERLEKVLDMKDARDAMLQEKLELESLALRWNMDAEHANTAAYELIEILQPQEHLKELELVAYEGDRFPSWMTSTEPYLKSLVEISLLNLRECKLLPPLGLLPCLKIAEINGAEKISCIDYNFYGQNGTFPSLEKLTFSYMINLELWEQVGRTGVFPHLAEVTIIQCPKLRVLSMELPSVEKLILWMNNKMLYDSKGGLLGVAKNLEQISICFGEELRASSNFEGLQDLVMLQKLDLCGCHELTCLPQGLQHLSSIKSLAIDNCGKLETLPEWLEKLPYLQVIYLSGCHALHSIAKGLLQCHSIQIHIDDCPKLPEQSSGRKPVIQVKKQKEIIGDDEETHVEDDTYLEEFFFGPRGITGRDDEETHIEDNTYLEEFFFVPQGITGSTKFPSVKL</sequence>
<feature type="domain" description="Disease resistance R13L4/SHOC-2-like LRR" evidence="5">
    <location>
        <begin position="603"/>
        <end position="706"/>
    </location>
</feature>
<feature type="domain" description="R13L1/DRL21-like LRR repeat region" evidence="6">
    <location>
        <begin position="742"/>
        <end position="866"/>
    </location>
</feature>
<dbReference type="EnsemblPlants" id="ONIVA11G20850.1">
    <property type="protein sequence ID" value="ONIVA11G20850.1"/>
    <property type="gene ID" value="ONIVA11G20850"/>
</dbReference>
<reference evidence="7" key="1">
    <citation type="submission" date="2015-04" db="UniProtKB">
        <authorList>
            <consortium name="EnsemblPlants"/>
        </authorList>
    </citation>
    <scope>IDENTIFICATION</scope>
    <source>
        <strain evidence="7">SL10</strain>
    </source>
</reference>
<dbReference type="Gene3D" id="3.40.50.300">
    <property type="entry name" value="P-loop containing nucleotide triphosphate hydrolases"/>
    <property type="match status" value="2"/>
</dbReference>
<feature type="domain" description="R13L1/DRL21-like LRR repeat region" evidence="6">
    <location>
        <begin position="1825"/>
        <end position="1949"/>
    </location>
</feature>
<dbReference type="InterPro" id="IPR055414">
    <property type="entry name" value="LRR_R13L4/SHOC2-like"/>
</dbReference>
<dbReference type="PRINTS" id="PR00364">
    <property type="entry name" value="DISEASERSIST"/>
</dbReference>
<dbReference type="InterPro" id="IPR032675">
    <property type="entry name" value="LRR_dom_sf"/>
</dbReference>
<dbReference type="STRING" id="4536.A0A0E0J4P6"/>
<evidence type="ECO:0000256" key="1">
    <source>
        <dbReference type="ARBA" id="ARBA00022614"/>
    </source>
</evidence>
<protein>
    <recommendedName>
        <fullName evidence="9">NB-ARC domain-containing protein</fullName>
    </recommendedName>
</protein>
<dbReference type="Proteomes" id="UP000006591">
    <property type="component" value="Chromosome 11"/>
</dbReference>
<feature type="domain" description="NB-ARC" evidence="4">
    <location>
        <begin position="1283"/>
        <end position="1422"/>
    </location>
</feature>
<dbReference type="PANTHER" id="PTHR47186">
    <property type="entry name" value="LEUCINE-RICH REPEAT-CONTAINING PROTEIN 57"/>
    <property type="match status" value="1"/>
</dbReference>
<evidence type="ECO:0000256" key="2">
    <source>
        <dbReference type="ARBA" id="ARBA00022737"/>
    </source>
</evidence>